<dbReference type="EC" id="3.2.1.52" evidence="3"/>
<keyword evidence="4" id="KW-0732">Signal</keyword>
<evidence type="ECO:0000259" key="9">
    <source>
        <dbReference type="Pfam" id="PF00728"/>
    </source>
</evidence>
<evidence type="ECO:0000313" key="11">
    <source>
        <dbReference type="EMBL" id="JAB63744.1"/>
    </source>
</evidence>
<evidence type="ECO:0000256" key="5">
    <source>
        <dbReference type="ARBA" id="ARBA00022801"/>
    </source>
</evidence>
<evidence type="ECO:0000256" key="2">
    <source>
        <dbReference type="ARBA" id="ARBA00006285"/>
    </source>
</evidence>
<dbReference type="Pfam" id="PF00728">
    <property type="entry name" value="Glyco_hydro_20"/>
    <property type="match status" value="1"/>
</dbReference>
<sequence length="450" mass="50666">MFGAISGLNSVWSWQCEKGYCQKKLITNETENTALSLPACRLFCSQSAALWPKPTGTVSVGNFLAKINVNSIDVEGIKSETTTTDLAQAAAKIFKEQIRILIPKNVNPTGGKSLIVNLDIQNPNINKITLELDESYTLQISESSDGRLKALITAATFFGARHGLQTLNQLIIYDDLRDELQVPRDVSVTDKPAYPHRGILLDTSRNYVTVDTIKKTIKGMGASKMNTFHWHITDSHSFPYVSQSQPRLSKLGAYSPTKIYSPSDVAEIIQYGKERGVRVMPEFDAPAHVGEGWQDTGLVTCFNWQPWQSYCVEPPCGQFDPTKSKLYDVIEDIYGDMIAQFQPDIFHMGGDEVNFNCWNSTDSIVEWMAKEKGWGRTEADFVKLWDYFQTQALERLYKKAGGQIPAIMWTSTLTQKEYVLDHLSRTNTSFKFGPQETMNKSPIYWTTVTN</sequence>
<dbReference type="Gene3D" id="3.20.20.80">
    <property type="entry name" value="Glycosidases"/>
    <property type="match status" value="1"/>
</dbReference>
<evidence type="ECO:0000256" key="4">
    <source>
        <dbReference type="ARBA" id="ARBA00022729"/>
    </source>
</evidence>
<evidence type="ECO:0000256" key="3">
    <source>
        <dbReference type="ARBA" id="ARBA00012663"/>
    </source>
</evidence>
<dbReference type="AlphaFoldDB" id="V5GI66"/>
<keyword evidence="7" id="KW-0326">Glycosidase</keyword>
<dbReference type="PANTHER" id="PTHR22600">
    <property type="entry name" value="BETA-HEXOSAMINIDASE"/>
    <property type="match status" value="1"/>
</dbReference>
<dbReference type="InterPro" id="IPR029018">
    <property type="entry name" value="Hex-like_dom2"/>
</dbReference>
<feature type="active site" description="Proton donor" evidence="8">
    <location>
        <position position="352"/>
    </location>
</feature>
<keyword evidence="6" id="KW-0325">Glycoprotein</keyword>
<organism evidence="11">
    <name type="scientific">Anoplophora glabripennis</name>
    <name type="common">Asian longhorn beetle</name>
    <name type="synonym">Anoplophora nobilis</name>
    <dbReference type="NCBI Taxonomy" id="217634"/>
    <lineage>
        <taxon>Eukaryota</taxon>
        <taxon>Metazoa</taxon>
        <taxon>Ecdysozoa</taxon>
        <taxon>Arthropoda</taxon>
        <taxon>Hexapoda</taxon>
        <taxon>Insecta</taxon>
        <taxon>Pterygota</taxon>
        <taxon>Neoptera</taxon>
        <taxon>Endopterygota</taxon>
        <taxon>Coleoptera</taxon>
        <taxon>Polyphaga</taxon>
        <taxon>Cucujiformia</taxon>
        <taxon>Chrysomeloidea</taxon>
        <taxon>Cerambycidae</taxon>
        <taxon>Lamiinae</taxon>
        <taxon>Lamiini</taxon>
        <taxon>Anoplophora</taxon>
    </lineage>
</organism>
<dbReference type="GO" id="GO:0005886">
    <property type="term" value="C:plasma membrane"/>
    <property type="evidence" value="ECO:0007669"/>
    <property type="project" value="TreeGrafter"/>
</dbReference>
<dbReference type="InterPro" id="IPR029019">
    <property type="entry name" value="HEX_eukaryotic_N"/>
</dbReference>
<dbReference type="Gene3D" id="3.30.379.10">
    <property type="entry name" value="Chitobiase/beta-hexosaminidase domain 2-like"/>
    <property type="match status" value="1"/>
</dbReference>
<protein>
    <recommendedName>
        <fullName evidence="3">beta-N-acetylhexosaminidase</fullName>
        <ecNumber evidence="3">3.2.1.52</ecNumber>
    </recommendedName>
</protein>
<gene>
    <name evidence="11" type="primary">HEXC</name>
</gene>
<evidence type="ECO:0000256" key="6">
    <source>
        <dbReference type="ARBA" id="ARBA00023180"/>
    </source>
</evidence>
<evidence type="ECO:0000256" key="1">
    <source>
        <dbReference type="ARBA" id="ARBA00001231"/>
    </source>
</evidence>
<dbReference type="InterPro" id="IPR015883">
    <property type="entry name" value="Glyco_hydro_20_cat"/>
</dbReference>
<evidence type="ECO:0000259" key="10">
    <source>
        <dbReference type="Pfam" id="PF14845"/>
    </source>
</evidence>
<dbReference type="PRINTS" id="PR00738">
    <property type="entry name" value="GLHYDRLASE20"/>
</dbReference>
<dbReference type="PANTHER" id="PTHR22600:SF26">
    <property type="entry name" value="BETA-N-ACETYLHEXOSAMINIDASE"/>
    <property type="match status" value="1"/>
</dbReference>
<comment type="similarity">
    <text evidence="2">Belongs to the glycosyl hydrolase 20 family.</text>
</comment>
<name>V5GI66_ANOGL</name>
<dbReference type="GO" id="GO:0030203">
    <property type="term" value="P:glycosaminoglycan metabolic process"/>
    <property type="evidence" value="ECO:0007669"/>
    <property type="project" value="TreeGrafter"/>
</dbReference>
<dbReference type="GO" id="GO:0016231">
    <property type="term" value="F:beta-N-acetylglucosaminidase activity"/>
    <property type="evidence" value="ECO:0007669"/>
    <property type="project" value="TreeGrafter"/>
</dbReference>
<dbReference type="SUPFAM" id="SSF55545">
    <property type="entry name" value="beta-N-acetylhexosaminidase-like domain"/>
    <property type="match status" value="1"/>
</dbReference>
<feature type="domain" description="Beta-hexosaminidase eukaryotic type N-terminal" evidence="10">
    <location>
        <begin position="50"/>
        <end position="170"/>
    </location>
</feature>
<dbReference type="GO" id="GO:0005975">
    <property type="term" value="P:carbohydrate metabolic process"/>
    <property type="evidence" value="ECO:0007669"/>
    <property type="project" value="InterPro"/>
</dbReference>
<evidence type="ECO:0000256" key="7">
    <source>
        <dbReference type="ARBA" id="ARBA00023295"/>
    </source>
</evidence>
<reference evidence="11" key="1">
    <citation type="submission" date="2013-07" db="EMBL/GenBank/DDBJ databases">
        <title>Midgut Transcriptome Profiling of Anoplphora glabripennis, a Lignocellulose Degrading, Wood-Boring Cerambycid.</title>
        <authorList>
            <person name="Scully E.D."/>
            <person name="Hoover K."/>
            <person name="Carlson J.E."/>
            <person name="Tien M."/>
            <person name="Geib S.M."/>
        </authorList>
    </citation>
    <scope>NUCLEOTIDE SEQUENCE</scope>
</reference>
<comment type="catalytic activity">
    <reaction evidence="1">
        <text>Hydrolysis of terminal non-reducing N-acetyl-D-hexosamine residues in N-acetyl-beta-D-hexosaminides.</text>
        <dbReference type="EC" id="3.2.1.52"/>
    </reaction>
</comment>
<proteinExistence type="inferred from homology"/>
<evidence type="ECO:0000256" key="8">
    <source>
        <dbReference type="PIRSR" id="PIRSR001093-1"/>
    </source>
</evidence>
<dbReference type="EMBL" id="GALX01004722">
    <property type="protein sequence ID" value="JAB63744.1"/>
    <property type="molecule type" value="Transcribed_RNA"/>
</dbReference>
<dbReference type="FunFam" id="3.20.20.80:FF:000063">
    <property type="entry name" value="Beta-hexosaminidase"/>
    <property type="match status" value="1"/>
</dbReference>
<feature type="domain" description="Glycoside hydrolase family 20 catalytic" evidence="9">
    <location>
        <begin position="194"/>
        <end position="419"/>
    </location>
</feature>
<dbReference type="SUPFAM" id="SSF51445">
    <property type="entry name" value="(Trans)glycosidases"/>
    <property type="match status" value="1"/>
</dbReference>
<dbReference type="PIRSF" id="PIRSF001093">
    <property type="entry name" value="B-hxosamndse_ab_euk"/>
    <property type="match status" value="1"/>
</dbReference>
<keyword evidence="5" id="KW-0378">Hydrolase</keyword>
<dbReference type="InterPro" id="IPR025705">
    <property type="entry name" value="Beta_hexosaminidase_sua/sub"/>
</dbReference>
<dbReference type="Pfam" id="PF14845">
    <property type="entry name" value="Glycohydro_20b2"/>
    <property type="match status" value="1"/>
</dbReference>
<dbReference type="InterPro" id="IPR017853">
    <property type="entry name" value="GH"/>
</dbReference>
<accession>V5GI66</accession>